<keyword evidence="2" id="KW-1185">Reference proteome</keyword>
<dbReference type="Proteomes" id="UP001150581">
    <property type="component" value="Unassembled WGS sequence"/>
</dbReference>
<sequence length="875" mass="94762">MDYTQITIATPPLPLSSLTPAMDDPLSQLSIVLSSEHDAVEQVCKLHTESSDIRGSLRLFDTAYLDVLSFLHAQSTNKGSHETSSILSSQKGLLQKLSEIAMQEGTPMTVEAEAAAAWVLADCVDQLSNSEEICARLGRIVGQVLATRVGESKETEALRQLLRATGMREGPWLDSLLAVVCEAIVELADNDMQGQALRRSSQLLCLLAQLLEDYSAYALRVMASVDSLRRMARHVIKLLSAPHPAVSAPALHVLARLLLTPVVSGRPTALSILGDSLRGKLFDEAHLARTILLVSDLCQNCNGSDKQEDFLVLEAASGIIACVAQSQGAADRRGFFEMTEMARALDHLVGVARIDRRYIHPLVSIINHVVREGGSSPLVAALCTDRGDDFAGSIVAEVFDIVGSGIEDIPYTQPHFGLAASAGGQQKTWPRVSSDESGGGWLVQSTVRQRQGVIEFLANALRLCCEAQGSGSGDARELMQAIAQVLESRSIGFRRTQGEEDVAAIKNMLGMHYWTVRPVLELAIELARVSPQFEAFWVLWLNEADAGKWAAEVCRTVTECPQEILGQAIHRDIMNASVSDDIAVATNSKFSIPAAVVVPNVATPAASTHSSSGTASPQPPATTLVPMVIGIDAMRAANLPEPVADADELPDNTADILQSVVLKQWLRISEAEIAARVVSLDPMAPNVYSVVDQARRSLLGGLDALQLGIAATQALRHRHAVAAHQLRSDYTALLLSEQEAREEAEEEIAELQQKMTSASYLQEQAKQELMELSARLRNTESDASEWKRECVETRGLLETAEEKAREVAALRENVGGLERALGDAVVRLRILEMQALAERAVGEELRGKNAAMAAHLAEYVKVTESMNNLSRLQHN</sequence>
<comment type="caution">
    <text evidence="1">The sequence shown here is derived from an EMBL/GenBank/DDBJ whole genome shotgun (WGS) entry which is preliminary data.</text>
</comment>
<accession>A0ACC1I8T6</accession>
<evidence type="ECO:0000313" key="1">
    <source>
        <dbReference type="EMBL" id="KAJ1888063.1"/>
    </source>
</evidence>
<reference evidence="1" key="1">
    <citation type="submission" date="2022-07" db="EMBL/GenBank/DDBJ databases">
        <title>Phylogenomic reconstructions and comparative analyses of Kickxellomycotina fungi.</title>
        <authorList>
            <person name="Reynolds N.K."/>
            <person name="Stajich J.E."/>
            <person name="Barry K."/>
            <person name="Grigoriev I.V."/>
            <person name="Crous P."/>
            <person name="Smith M.E."/>
        </authorList>
    </citation>
    <scope>NUCLEOTIDE SEQUENCE</scope>
    <source>
        <strain evidence="1">Benny 63K</strain>
    </source>
</reference>
<dbReference type="EMBL" id="JANBPG010001840">
    <property type="protein sequence ID" value="KAJ1888063.1"/>
    <property type="molecule type" value="Genomic_DNA"/>
</dbReference>
<organism evidence="1 2">
    <name type="scientific">Kickxella alabastrina</name>
    <dbReference type="NCBI Taxonomy" id="61397"/>
    <lineage>
        <taxon>Eukaryota</taxon>
        <taxon>Fungi</taxon>
        <taxon>Fungi incertae sedis</taxon>
        <taxon>Zoopagomycota</taxon>
        <taxon>Kickxellomycotina</taxon>
        <taxon>Kickxellomycetes</taxon>
        <taxon>Kickxellales</taxon>
        <taxon>Kickxellaceae</taxon>
        <taxon>Kickxella</taxon>
    </lineage>
</organism>
<name>A0ACC1I8T6_9FUNG</name>
<proteinExistence type="predicted"/>
<evidence type="ECO:0000313" key="2">
    <source>
        <dbReference type="Proteomes" id="UP001150581"/>
    </source>
</evidence>
<gene>
    <name evidence="1" type="ORF">LPJ66_008763</name>
</gene>
<protein>
    <submittedName>
        <fullName evidence="1">Uncharacterized protein</fullName>
    </submittedName>
</protein>